<keyword evidence="4" id="KW-0238">DNA-binding</keyword>
<dbReference type="InterPro" id="IPR014036">
    <property type="entry name" value="DeoR-like_C"/>
</dbReference>
<dbReference type="PROSITE" id="PS00894">
    <property type="entry name" value="HTH_DEOR_1"/>
    <property type="match status" value="1"/>
</dbReference>
<protein>
    <recommendedName>
        <fullName evidence="1">Lactose phosphotransferase system repressor</fullName>
    </recommendedName>
</protein>
<dbReference type="InterPro" id="IPR050313">
    <property type="entry name" value="Carb_Metab_HTH_regulators"/>
</dbReference>
<evidence type="ECO:0000256" key="4">
    <source>
        <dbReference type="ARBA" id="ARBA00023125"/>
    </source>
</evidence>
<dbReference type="SUPFAM" id="SSF46785">
    <property type="entry name" value="Winged helix' DNA-binding domain"/>
    <property type="match status" value="1"/>
</dbReference>
<evidence type="ECO:0000313" key="9">
    <source>
        <dbReference type="Proteomes" id="UP000552644"/>
    </source>
</evidence>
<dbReference type="InterPro" id="IPR001034">
    <property type="entry name" value="DeoR_HTH"/>
</dbReference>
<evidence type="ECO:0000259" key="7">
    <source>
        <dbReference type="PROSITE" id="PS51000"/>
    </source>
</evidence>
<comment type="function">
    <text evidence="6">Repressor of the lactose catabolism operon. Galactose-6-phosphate is the inducer.</text>
</comment>
<dbReference type="SMART" id="SM01134">
    <property type="entry name" value="DeoRC"/>
    <property type="match status" value="1"/>
</dbReference>
<reference evidence="8 9" key="1">
    <citation type="submission" date="2020-08" db="EMBL/GenBank/DDBJ databases">
        <title>Genomic Encyclopedia of Type Strains, Phase III (KMG-III): the genomes of soil and plant-associated and newly described type strains.</title>
        <authorList>
            <person name="Whitman W."/>
        </authorList>
    </citation>
    <scope>NUCLEOTIDE SEQUENCE [LARGE SCALE GENOMIC DNA]</scope>
    <source>
        <strain evidence="8 9">CECT 8840</strain>
    </source>
</reference>
<evidence type="ECO:0000256" key="1">
    <source>
        <dbReference type="ARBA" id="ARBA00021390"/>
    </source>
</evidence>
<dbReference type="Pfam" id="PF08220">
    <property type="entry name" value="HTH_DeoR"/>
    <property type="match status" value="1"/>
</dbReference>
<evidence type="ECO:0000256" key="5">
    <source>
        <dbReference type="ARBA" id="ARBA00023163"/>
    </source>
</evidence>
<dbReference type="PANTHER" id="PTHR30363">
    <property type="entry name" value="HTH-TYPE TRANSCRIPTIONAL REGULATOR SRLR-RELATED"/>
    <property type="match status" value="1"/>
</dbReference>
<dbReference type="SMART" id="SM00420">
    <property type="entry name" value="HTH_DEOR"/>
    <property type="match status" value="1"/>
</dbReference>
<dbReference type="EMBL" id="JACHJP010000013">
    <property type="protein sequence ID" value="MBB4920292.1"/>
    <property type="molecule type" value="Genomic_DNA"/>
</dbReference>
<gene>
    <name evidence="8" type="ORF">FHS44_007441</name>
</gene>
<dbReference type="Pfam" id="PF00455">
    <property type="entry name" value="DeoRC"/>
    <property type="match status" value="1"/>
</dbReference>
<evidence type="ECO:0000256" key="3">
    <source>
        <dbReference type="ARBA" id="ARBA00023015"/>
    </source>
</evidence>
<keyword evidence="2" id="KW-0678">Repressor</keyword>
<dbReference type="Proteomes" id="UP000552644">
    <property type="component" value="Unassembled WGS sequence"/>
</dbReference>
<organism evidence="8 9">
    <name type="scientific">Streptosporangium saharense</name>
    <dbReference type="NCBI Taxonomy" id="1706840"/>
    <lineage>
        <taxon>Bacteria</taxon>
        <taxon>Bacillati</taxon>
        <taxon>Actinomycetota</taxon>
        <taxon>Actinomycetes</taxon>
        <taxon>Streptosporangiales</taxon>
        <taxon>Streptosporangiaceae</taxon>
        <taxon>Streptosporangium</taxon>
    </lineage>
</organism>
<dbReference type="AlphaFoldDB" id="A0A7W7VRP4"/>
<sequence length="252" mass="26430">MEGSNRLLDIISLLRTAERVTVGELAERTGCSEMTIRRDLDQLAEQGVLRRVRGGAVSLMLRGEAPPFAVREREAVDAKRRIAAKIDALVADGESVVLDSGTTALHVARALAGRRITAMALDLHALNALSGAADVKLLVPGGQVLTRTSSFVGHLTEMSLRALRVDTVILGVCGLSARHGLTAHDLAEVPVKQAAIAAAQRKIAVCDASKFGMTGLGHVCPIGELDAVVTDSGAPPEELSRIEAAGVQVILV</sequence>
<keyword evidence="3" id="KW-0805">Transcription regulation</keyword>
<dbReference type="InterPro" id="IPR036390">
    <property type="entry name" value="WH_DNA-bd_sf"/>
</dbReference>
<dbReference type="Gene3D" id="1.10.10.10">
    <property type="entry name" value="Winged helix-like DNA-binding domain superfamily/Winged helix DNA-binding domain"/>
    <property type="match status" value="1"/>
</dbReference>
<dbReference type="GO" id="GO:0003700">
    <property type="term" value="F:DNA-binding transcription factor activity"/>
    <property type="evidence" value="ECO:0007669"/>
    <property type="project" value="InterPro"/>
</dbReference>
<dbReference type="InterPro" id="IPR036388">
    <property type="entry name" value="WH-like_DNA-bd_sf"/>
</dbReference>
<keyword evidence="9" id="KW-1185">Reference proteome</keyword>
<name>A0A7W7VRP4_9ACTN</name>
<dbReference type="PRINTS" id="PR00037">
    <property type="entry name" value="HTHLACR"/>
</dbReference>
<evidence type="ECO:0000313" key="8">
    <source>
        <dbReference type="EMBL" id="MBB4920292.1"/>
    </source>
</evidence>
<feature type="domain" description="HTH deoR-type" evidence="7">
    <location>
        <begin position="3"/>
        <end position="58"/>
    </location>
</feature>
<dbReference type="GO" id="GO:0003677">
    <property type="term" value="F:DNA binding"/>
    <property type="evidence" value="ECO:0007669"/>
    <property type="project" value="UniProtKB-KW"/>
</dbReference>
<dbReference type="InterPro" id="IPR018356">
    <property type="entry name" value="Tscrpt_reg_HTH_DeoR_CS"/>
</dbReference>
<keyword evidence="5" id="KW-0804">Transcription</keyword>
<evidence type="ECO:0000256" key="2">
    <source>
        <dbReference type="ARBA" id="ARBA00022491"/>
    </source>
</evidence>
<accession>A0A7W7VRP4</accession>
<dbReference type="SUPFAM" id="SSF100950">
    <property type="entry name" value="NagB/RpiA/CoA transferase-like"/>
    <property type="match status" value="1"/>
</dbReference>
<dbReference type="InterPro" id="IPR037171">
    <property type="entry name" value="NagB/RpiA_transferase-like"/>
</dbReference>
<dbReference type="RefSeq" id="WP_184724246.1">
    <property type="nucleotide sequence ID" value="NZ_JACHJP010000013.1"/>
</dbReference>
<comment type="caution">
    <text evidence="8">The sequence shown here is derived from an EMBL/GenBank/DDBJ whole genome shotgun (WGS) entry which is preliminary data.</text>
</comment>
<dbReference type="PROSITE" id="PS51000">
    <property type="entry name" value="HTH_DEOR_2"/>
    <property type="match status" value="1"/>
</dbReference>
<evidence type="ECO:0000256" key="6">
    <source>
        <dbReference type="ARBA" id="ARBA00024937"/>
    </source>
</evidence>
<proteinExistence type="predicted"/>
<dbReference type="PANTHER" id="PTHR30363:SF4">
    <property type="entry name" value="GLYCEROL-3-PHOSPHATE REGULON REPRESSOR"/>
    <property type="match status" value="1"/>
</dbReference>